<accession>A0ABN9AYU2</accession>
<evidence type="ECO:0000313" key="2">
    <source>
        <dbReference type="EMBL" id="CAI9539646.1"/>
    </source>
</evidence>
<gene>
    <name evidence="2" type="ORF">SPARVUS_LOCUS1625087</name>
</gene>
<feature type="region of interest" description="Disordered" evidence="1">
    <location>
        <begin position="102"/>
        <end position="133"/>
    </location>
</feature>
<sequence length="133" mass="14901">MMSPHQSSVMRPRSIDYTNERRKELQNGRAQPRRPISAGALEGISVFSISTSRCDITQYNDRTTCDNTYSSTPPLCAIQQHRKALRYICKLALKYRCKPGVSNPIPDLGPPTPRTPASVSLYSERYNSCPPSP</sequence>
<feature type="non-terminal residue" evidence="2">
    <location>
        <position position="133"/>
    </location>
</feature>
<dbReference type="Proteomes" id="UP001162483">
    <property type="component" value="Unassembled WGS sequence"/>
</dbReference>
<proteinExistence type="predicted"/>
<protein>
    <submittedName>
        <fullName evidence="2">Uncharacterized protein</fullName>
    </submittedName>
</protein>
<reference evidence="2" key="1">
    <citation type="submission" date="2023-05" db="EMBL/GenBank/DDBJ databases">
        <authorList>
            <person name="Stuckert A."/>
        </authorList>
    </citation>
    <scope>NUCLEOTIDE SEQUENCE</scope>
</reference>
<feature type="region of interest" description="Disordered" evidence="1">
    <location>
        <begin position="1"/>
        <end position="37"/>
    </location>
</feature>
<dbReference type="EMBL" id="CATNWA010001273">
    <property type="protein sequence ID" value="CAI9539646.1"/>
    <property type="molecule type" value="Genomic_DNA"/>
</dbReference>
<name>A0ABN9AYU2_9NEOB</name>
<keyword evidence="3" id="KW-1185">Reference proteome</keyword>
<organism evidence="2 3">
    <name type="scientific">Staurois parvus</name>
    <dbReference type="NCBI Taxonomy" id="386267"/>
    <lineage>
        <taxon>Eukaryota</taxon>
        <taxon>Metazoa</taxon>
        <taxon>Chordata</taxon>
        <taxon>Craniata</taxon>
        <taxon>Vertebrata</taxon>
        <taxon>Euteleostomi</taxon>
        <taxon>Amphibia</taxon>
        <taxon>Batrachia</taxon>
        <taxon>Anura</taxon>
        <taxon>Neobatrachia</taxon>
        <taxon>Ranoidea</taxon>
        <taxon>Ranidae</taxon>
        <taxon>Staurois</taxon>
    </lineage>
</organism>
<evidence type="ECO:0000313" key="3">
    <source>
        <dbReference type="Proteomes" id="UP001162483"/>
    </source>
</evidence>
<comment type="caution">
    <text evidence="2">The sequence shown here is derived from an EMBL/GenBank/DDBJ whole genome shotgun (WGS) entry which is preliminary data.</text>
</comment>
<evidence type="ECO:0000256" key="1">
    <source>
        <dbReference type="SAM" id="MobiDB-lite"/>
    </source>
</evidence>